<accession>A0A251X647</accession>
<sequence>MTDSIAKWLVLHSGTLKENRCLHEILTEFAVHIECRHALDSVTDIKLSELRGIIWAEFESNENTLAVCRRWRSDAPQLPLLLLGRPLSENELLDLFNTGITDYLPWPLDMNSALLKMRLKNYWQLTHSMNQTFSIPERIYEENVQQALRHFATTSRLSSIGEMTTMMAHELNQPLTAVLSFAEVSQRLLERPEPIKEELKHTISRIIHNAKLTANIIRHIREWGRRGRLLKKPTQLNGLIVETKQIVKRDLLRQSIELKLKLIDPSPLIEIDYYRIQQVLLNLIYNSAEAIYSHAATVREITIETQEQSHFIEIKVSDTGPGIATELFEQLFRRFVSSKAEGLGMNLAVCRSLIEAHGGELWIESQTPRGGACVHFTLPLKTTATHCGT</sequence>
<dbReference type="SUPFAM" id="SSF55874">
    <property type="entry name" value="ATPase domain of HSP90 chaperone/DNA topoisomerase II/histidine kinase"/>
    <property type="match status" value="1"/>
</dbReference>
<dbReference type="PROSITE" id="PS50109">
    <property type="entry name" value="HIS_KIN"/>
    <property type="match status" value="1"/>
</dbReference>
<dbReference type="CDD" id="cd00082">
    <property type="entry name" value="HisKA"/>
    <property type="match status" value="1"/>
</dbReference>
<keyword evidence="6" id="KW-0418">Kinase</keyword>
<evidence type="ECO:0000256" key="5">
    <source>
        <dbReference type="ARBA" id="ARBA00022741"/>
    </source>
</evidence>
<dbReference type="EMBL" id="MSLT01000018">
    <property type="protein sequence ID" value="OUD13216.1"/>
    <property type="molecule type" value="Genomic_DNA"/>
</dbReference>
<dbReference type="Pfam" id="PF02518">
    <property type="entry name" value="HATPase_c"/>
    <property type="match status" value="1"/>
</dbReference>
<evidence type="ECO:0000259" key="9">
    <source>
        <dbReference type="PROSITE" id="PS50109"/>
    </source>
</evidence>
<dbReference type="OrthoDB" id="1931120at2"/>
<keyword evidence="4" id="KW-0808">Transferase</keyword>
<gene>
    <name evidence="10" type="ORF">TPSD3_11305</name>
</gene>
<dbReference type="EC" id="2.7.13.3" evidence="2"/>
<feature type="domain" description="Histidine kinase" evidence="9">
    <location>
        <begin position="166"/>
        <end position="382"/>
    </location>
</feature>
<evidence type="ECO:0000313" key="11">
    <source>
        <dbReference type="Proteomes" id="UP000194798"/>
    </source>
</evidence>
<comment type="caution">
    <text evidence="10">The sequence shown here is derived from an EMBL/GenBank/DDBJ whole genome shotgun (WGS) entry which is preliminary data.</text>
</comment>
<dbReference type="PANTHER" id="PTHR43065:SF10">
    <property type="entry name" value="PEROXIDE STRESS-ACTIVATED HISTIDINE KINASE MAK3"/>
    <property type="match status" value="1"/>
</dbReference>
<name>A0A251X647_9GAMM</name>
<dbReference type="Pfam" id="PF00512">
    <property type="entry name" value="HisKA"/>
    <property type="match status" value="1"/>
</dbReference>
<dbReference type="InterPro" id="IPR003661">
    <property type="entry name" value="HisK_dim/P_dom"/>
</dbReference>
<evidence type="ECO:0000256" key="8">
    <source>
        <dbReference type="ARBA" id="ARBA00023012"/>
    </source>
</evidence>
<reference evidence="10 11" key="1">
    <citation type="submission" date="2016-12" db="EMBL/GenBank/DDBJ databases">
        <title>Thioflexothrix psekupsii D3 genome sequencing and assembly.</title>
        <authorList>
            <person name="Fomenkov A."/>
            <person name="Vincze T."/>
            <person name="Grabovich M."/>
            <person name="Anton B.P."/>
            <person name="Dubinina G."/>
            <person name="Orlova M."/>
            <person name="Belousova E."/>
            <person name="Roberts R.J."/>
        </authorList>
    </citation>
    <scope>NUCLEOTIDE SEQUENCE [LARGE SCALE GENOMIC DNA]</scope>
    <source>
        <strain evidence="10">D3</strain>
    </source>
</reference>
<dbReference type="SUPFAM" id="SSF47384">
    <property type="entry name" value="Homodimeric domain of signal transducing histidine kinase"/>
    <property type="match status" value="1"/>
</dbReference>
<keyword evidence="5" id="KW-0547">Nucleotide-binding</keyword>
<keyword evidence="8" id="KW-0902">Two-component regulatory system</keyword>
<dbReference type="InterPro" id="IPR036890">
    <property type="entry name" value="HATPase_C_sf"/>
</dbReference>
<evidence type="ECO:0000256" key="6">
    <source>
        <dbReference type="ARBA" id="ARBA00022777"/>
    </source>
</evidence>
<dbReference type="PRINTS" id="PR00344">
    <property type="entry name" value="BCTRLSENSOR"/>
</dbReference>
<evidence type="ECO:0000256" key="4">
    <source>
        <dbReference type="ARBA" id="ARBA00022679"/>
    </source>
</evidence>
<keyword evidence="7" id="KW-0067">ATP-binding</keyword>
<comment type="catalytic activity">
    <reaction evidence="1">
        <text>ATP + protein L-histidine = ADP + protein N-phospho-L-histidine.</text>
        <dbReference type="EC" id="2.7.13.3"/>
    </reaction>
</comment>
<evidence type="ECO:0000313" key="10">
    <source>
        <dbReference type="EMBL" id="OUD13216.1"/>
    </source>
</evidence>
<dbReference type="InterPro" id="IPR005467">
    <property type="entry name" value="His_kinase_dom"/>
</dbReference>
<dbReference type="SMART" id="SM00387">
    <property type="entry name" value="HATPase_c"/>
    <property type="match status" value="1"/>
</dbReference>
<evidence type="ECO:0000256" key="2">
    <source>
        <dbReference type="ARBA" id="ARBA00012438"/>
    </source>
</evidence>
<dbReference type="InterPro" id="IPR036097">
    <property type="entry name" value="HisK_dim/P_sf"/>
</dbReference>
<dbReference type="Gene3D" id="3.30.565.10">
    <property type="entry name" value="Histidine kinase-like ATPase, C-terminal domain"/>
    <property type="match status" value="1"/>
</dbReference>
<dbReference type="Proteomes" id="UP000194798">
    <property type="component" value="Unassembled WGS sequence"/>
</dbReference>
<dbReference type="InterPro" id="IPR003594">
    <property type="entry name" value="HATPase_dom"/>
</dbReference>
<proteinExistence type="predicted"/>
<keyword evidence="3" id="KW-0597">Phosphoprotein</keyword>
<organism evidence="10 11">
    <name type="scientific">Thioflexithrix psekupsensis</name>
    <dbReference type="NCBI Taxonomy" id="1570016"/>
    <lineage>
        <taxon>Bacteria</taxon>
        <taxon>Pseudomonadati</taxon>
        <taxon>Pseudomonadota</taxon>
        <taxon>Gammaproteobacteria</taxon>
        <taxon>Thiotrichales</taxon>
        <taxon>Thioflexithrix</taxon>
    </lineage>
</organism>
<dbReference type="PANTHER" id="PTHR43065">
    <property type="entry name" value="SENSOR HISTIDINE KINASE"/>
    <property type="match status" value="1"/>
</dbReference>
<dbReference type="AlphaFoldDB" id="A0A251X647"/>
<evidence type="ECO:0000256" key="1">
    <source>
        <dbReference type="ARBA" id="ARBA00000085"/>
    </source>
</evidence>
<dbReference type="InterPro" id="IPR004358">
    <property type="entry name" value="Sig_transdc_His_kin-like_C"/>
</dbReference>
<evidence type="ECO:0000256" key="3">
    <source>
        <dbReference type="ARBA" id="ARBA00022553"/>
    </source>
</evidence>
<evidence type="ECO:0000256" key="7">
    <source>
        <dbReference type="ARBA" id="ARBA00022840"/>
    </source>
</evidence>
<keyword evidence="11" id="KW-1185">Reference proteome</keyword>
<dbReference type="RefSeq" id="WP_086488664.1">
    <property type="nucleotide sequence ID" value="NZ_MSLT01000018.1"/>
</dbReference>
<dbReference type="SMART" id="SM00388">
    <property type="entry name" value="HisKA"/>
    <property type="match status" value="1"/>
</dbReference>
<dbReference type="Gene3D" id="1.10.287.130">
    <property type="match status" value="1"/>
</dbReference>
<protein>
    <recommendedName>
        <fullName evidence="2">histidine kinase</fullName>
        <ecNumber evidence="2">2.7.13.3</ecNumber>
    </recommendedName>
</protein>
<dbReference type="GO" id="GO:0005524">
    <property type="term" value="F:ATP binding"/>
    <property type="evidence" value="ECO:0007669"/>
    <property type="project" value="UniProtKB-KW"/>
</dbReference>
<dbReference type="GO" id="GO:0000155">
    <property type="term" value="F:phosphorelay sensor kinase activity"/>
    <property type="evidence" value="ECO:0007669"/>
    <property type="project" value="InterPro"/>
</dbReference>